<dbReference type="Pfam" id="PF03110">
    <property type="entry name" value="SBP"/>
    <property type="match status" value="1"/>
</dbReference>
<dbReference type="PROSITE" id="PS51141">
    <property type="entry name" value="ZF_SBP"/>
    <property type="match status" value="1"/>
</dbReference>
<evidence type="ECO:0000256" key="5">
    <source>
        <dbReference type="SAM" id="MobiDB-lite"/>
    </source>
</evidence>
<feature type="compositionally biased region" description="Basic and acidic residues" evidence="5">
    <location>
        <begin position="214"/>
        <end position="227"/>
    </location>
</feature>
<evidence type="ECO:0000313" key="7">
    <source>
        <dbReference type="Proteomes" id="UP001652660"/>
    </source>
</evidence>
<dbReference type="Gene3D" id="4.10.1100.10">
    <property type="entry name" value="Transcription factor, SBP-box domain"/>
    <property type="match status" value="1"/>
</dbReference>
<dbReference type="InterPro" id="IPR004333">
    <property type="entry name" value="SBP_dom"/>
</dbReference>
<dbReference type="InterPro" id="IPR044817">
    <property type="entry name" value="SBP-like"/>
</dbReference>
<dbReference type="RefSeq" id="XP_071907395.1">
    <property type="nucleotide sequence ID" value="XM_072051294.1"/>
</dbReference>
<protein>
    <submittedName>
        <fullName evidence="8">Uncharacterized protein isoform X1</fullName>
    </submittedName>
</protein>
<keyword evidence="7" id="KW-1185">Reference proteome</keyword>
<feature type="compositionally biased region" description="Basic and acidic residues" evidence="5">
    <location>
        <begin position="197"/>
        <end position="206"/>
    </location>
</feature>
<evidence type="ECO:0000256" key="4">
    <source>
        <dbReference type="PROSITE-ProRule" id="PRU00470"/>
    </source>
</evidence>
<evidence type="ECO:0000256" key="2">
    <source>
        <dbReference type="ARBA" id="ARBA00022771"/>
    </source>
</evidence>
<feature type="compositionally biased region" description="Acidic residues" evidence="5">
    <location>
        <begin position="28"/>
        <end position="54"/>
    </location>
</feature>
<evidence type="ECO:0000259" key="6">
    <source>
        <dbReference type="PROSITE" id="PS51141"/>
    </source>
</evidence>
<dbReference type="InterPro" id="IPR036893">
    <property type="entry name" value="SBP_sf"/>
</dbReference>
<keyword evidence="1" id="KW-0479">Metal-binding</keyword>
<feature type="region of interest" description="Disordered" evidence="5">
    <location>
        <begin position="1"/>
        <end position="102"/>
    </location>
</feature>
<evidence type="ECO:0000313" key="8">
    <source>
        <dbReference type="RefSeq" id="XP_071907395.1"/>
    </source>
</evidence>
<feature type="domain" description="SBP-type" evidence="6">
    <location>
        <begin position="109"/>
        <end position="196"/>
    </location>
</feature>
<reference evidence="8" key="1">
    <citation type="submission" date="2025-08" db="UniProtKB">
        <authorList>
            <consortium name="RefSeq"/>
        </authorList>
    </citation>
    <scope>IDENTIFICATION</scope>
    <source>
        <tissue evidence="8">Leaves</tissue>
    </source>
</reference>
<sequence length="242" mass="27043">MEPHMHHLRQSSSAVHSPFAPTKKVTEEAETDTEEEEEEEEEEVDEEEEEEEDGNGGFGAEIEVEPGLKKKRMNFDEGPRKRGSRTAAAAAEGAGGGGGGGGGVAVAPPPGCRAENCKADLTDSKSYHKRHKVCEYHAKAEVVVVEGLKQRFCQQCSRSKTWLYCLSRFHDLSEFDEAKRSCRRRLAGHNERRRKHFTESRGEGSGRRGSNPGTKKDQCRQVDERGRTPIVLPENHQKLHIH</sequence>
<dbReference type="PANTHER" id="PTHR31251">
    <property type="entry name" value="SQUAMOSA PROMOTER-BINDING-LIKE PROTEIN 4"/>
    <property type="match status" value="1"/>
</dbReference>
<organism evidence="7 8">
    <name type="scientific">Coffea arabica</name>
    <name type="common">Arabian coffee</name>
    <dbReference type="NCBI Taxonomy" id="13443"/>
    <lineage>
        <taxon>Eukaryota</taxon>
        <taxon>Viridiplantae</taxon>
        <taxon>Streptophyta</taxon>
        <taxon>Embryophyta</taxon>
        <taxon>Tracheophyta</taxon>
        <taxon>Spermatophyta</taxon>
        <taxon>Magnoliopsida</taxon>
        <taxon>eudicotyledons</taxon>
        <taxon>Gunneridae</taxon>
        <taxon>Pentapetalae</taxon>
        <taxon>asterids</taxon>
        <taxon>lamiids</taxon>
        <taxon>Gentianales</taxon>
        <taxon>Rubiaceae</taxon>
        <taxon>Ixoroideae</taxon>
        <taxon>Gardenieae complex</taxon>
        <taxon>Bertiereae - Coffeeae clade</taxon>
        <taxon>Coffeeae</taxon>
        <taxon>Coffea</taxon>
    </lineage>
</organism>
<proteinExistence type="predicted"/>
<feature type="compositionally biased region" description="Gly residues" evidence="5">
    <location>
        <begin position="93"/>
        <end position="102"/>
    </location>
</feature>
<dbReference type="GeneID" id="113689869"/>
<keyword evidence="3" id="KW-0862">Zinc</keyword>
<keyword evidence="2 4" id="KW-0863">Zinc-finger</keyword>
<evidence type="ECO:0000256" key="1">
    <source>
        <dbReference type="ARBA" id="ARBA00022723"/>
    </source>
</evidence>
<dbReference type="SUPFAM" id="SSF103612">
    <property type="entry name" value="SBT domain"/>
    <property type="match status" value="1"/>
</dbReference>
<dbReference type="PANTHER" id="PTHR31251:SF197">
    <property type="entry name" value="SQUAMOSA PROMOTER-BINDING-LIKE PROTEIN 16"/>
    <property type="match status" value="1"/>
</dbReference>
<gene>
    <name evidence="8" type="primary">LOC113689869</name>
</gene>
<feature type="region of interest" description="Disordered" evidence="5">
    <location>
        <begin position="189"/>
        <end position="242"/>
    </location>
</feature>
<name>A0ABM4UJD2_COFAR</name>
<evidence type="ECO:0000256" key="3">
    <source>
        <dbReference type="ARBA" id="ARBA00022833"/>
    </source>
</evidence>
<dbReference type="Proteomes" id="UP001652660">
    <property type="component" value="Chromosome 5c"/>
</dbReference>
<accession>A0ABM4UJD2</accession>